<name>G9FHK2_9CAUD</name>
<dbReference type="OrthoDB" id="16033at10239"/>
<sequence>MHLYGPQEVHRKTVRQKGVAKATQAEAAKIAGRATGLLNMHRHSGDAEINTTHGGVDAFVNLDDEAAIAIEFGHFVGGKYFDADEPDKFVPGLHILTRAAYG</sequence>
<reference evidence="1 2" key="1">
    <citation type="journal article" date="2013" name="Arch. Virol.">
        <title>Characterization and whole genome sequences of the Rhodococcus bacteriophages RGL3 and RER2.</title>
        <authorList>
            <person name="Petrovski S."/>
            <person name="Seviour R.J."/>
            <person name="Tillett D."/>
        </authorList>
    </citation>
    <scope>NUCLEOTIDE SEQUENCE [LARGE SCALE GENOMIC DNA]</scope>
</reference>
<dbReference type="Pfam" id="PF17395">
    <property type="entry name" value="DUF5403"/>
    <property type="match status" value="1"/>
</dbReference>
<dbReference type="Proteomes" id="UP000005433">
    <property type="component" value="Segment"/>
</dbReference>
<evidence type="ECO:0000313" key="1">
    <source>
        <dbReference type="EMBL" id="AEV52091.1"/>
    </source>
</evidence>
<evidence type="ECO:0000313" key="2">
    <source>
        <dbReference type="Proteomes" id="UP000005433"/>
    </source>
</evidence>
<dbReference type="RefSeq" id="YP_005086968.1">
    <property type="nucleotide sequence ID" value="NC_016650.1"/>
</dbReference>
<dbReference type="KEGG" id="vg:11541237"/>
<dbReference type="GeneID" id="11541237"/>
<keyword evidence="2" id="KW-1185">Reference proteome</keyword>
<accession>G9FHK2</accession>
<organism evidence="1 2">
    <name type="scientific">Rhodococcus phage RGL3</name>
    <dbReference type="NCBI Taxonomy" id="2922221"/>
    <lineage>
        <taxon>Viruses</taxon>
        <taxon>Duplodnaviria</taxon>
        <taxon>Heunggongvirae</taxon>
        <taxon>Uroviricota</taxon>
        <taxon>Caudoviricetes</taxon>
        <taxon>Rerduovirus</taxon>
        <taxon>Rerduovirus RGL3</taxon>
    </lineage>
</organism>
<dbReference type="EMBL" id="JN116826">
    <property type="protein sequence ID" value="AEV52091.1"/>
    <property type="molecule type" value="Genomic_DNA"/>
</dbReference>
<proteinExistence type="predicted"/>
<dbReference type="InterPro" id="IPR039452">
    <property type="entry name" value="DUF5403"/>
</dbReference>
<protein>
    <submittedName>
        <fullName evidence="1">Uncharacterized protein</fullName>
    </submittedName>
</protein>